<proteinExistence type="inferred from homology"/>
<sequence>MSAESFTYTIYVRATPERIWQALTDPSLTSQFWFLTHSTDWAVGSTMTWHVAGVDIVDAEQVVLLFDKPHRLSFTWQTFTPEFGEAVGDSTELLAALASEKRSTATFDIEPAGAQTKLTITHTGFEAGSAVLAGVTDGWPIVLSSLKSLLETGDALAFG</sequence>
<dbReference type="InterPro" id="IPR013538">
    <property type="entry name" value="ASHA1/2-like_C"/>
</dbReference>
<reference evidence="3 5" key="1">
    <citation type="journal article" date="2001" name="Int. J. Syst. Evol. Microbiol.">
        <title>Agreia bicolorata gen. nov., sp. nov., to accommodate actinobacteria isolated from narrow reed grass infected by the nematode Heteroanguina graminophila.</title>
        <authorList>
            <person name="Evtushenko L.I."/>
            <person name="Dorofeeva L.V."/>
            <person name="Dobrovolskaya T.G."/>
            <person name="Streshinskaya G.M."/>
            <person name="Subbotin S.A."/>
            <person name="Tiedje J.M."/>
        </authorList>
    </citation>
    <scope>NUCLEOTIDE SEQUENCE [LARGE SCALE GENOMIC DNA]</scope>
    <source>
        <strain evidence="3 5">VKM Ac-1804</strain>
    </source>
</reference>
<reference evidence="4" key="4">
    <citation type="submission" date="2017-02" db="EMBL/GenBank/DDBJ databases">
        <authorList>
            <person name="Peterson S.W."/>
        </authorList>
    </citation>
    <scope>NUCLEOTIDE SEQUENCE [LARGE SCALE GENOMIC DNA]</scope>
    <source>
        <strain evidence="4">VKM Ac-2052</strain>
    </source>
</reference>
<dbReference type="Proteomes" id="UP000189735">
    <property type="component" value="Unassembled WGS sequence"/>
</dbReference>
<accession>A0A1T4YNI7</accession>
<evidence type="ECO:0000256" key="1">
    <source>
        <dbReference type="ARBA" id="ARBA00006817"/>
    </source>
</evidence>
<dbReference type="EMBL" id="JYFC01000009">
    <property type="protein sequence ID" value="KJC63033.1"/>
    <property type="molecule type" value="Genomic_DNA"/>
</dbReference>
<dbReference type="InterPro" id="IPR023393">
    <property type="entry name" value="START-like_dom_sf"/>
</dbReference>
<reference evidence="3" key="2">
    <citation type="submission" date="2015-02" db="EMBL/GenBank/DDBJ databases">
        <authorList>
            <person name="Vasilyev I.Y."/>
            <person name="Siniagina M.N."/>
            <person name="Malanin S.Y."/>
            <person name="Boulygina E.A."/>
            <person name="Grygoryeva T.V."/>
            <person name="Yarullina D.R."/>
            <person name="Ilinskaya O.N."/>
        </authorList>
    </citation>
    <scope>NUCLEOTIDE SEQUENCE</scope>
    <source>
        <strain evidence="3">VKM Ac-1804</strain>
    </source>
</reference>
<evidence type="ECO:0000313" key="4">
    <source>
        <dbReference type="EMBL" id="SKB03404.1"/>
    </source>
</evidence>
<dbReference type="Gene3D" id="3.30.530.20">
    <property type="match status" value="1"/>
</dbReference>
<dbReference type="EMBL" id="FUYG01000016">
    <property type="protein sequence ID" value="SKB03404.1"/>
    <property type="molecule type" value="Genomic_DNA"/>
</dbReference>
<evidence type="ECO:0000313" key="6">
    <source>
        <dbReference type="Proteomes" id="UP000189735"/>
    </source>
</evidence>
<dbReference type="CDD" id="cd08893">
    <property type="entry name" value="SRPBCC_CalC_Aha1-like_GntR-HTH"/>
    <property type="match status" value="1"/>
</dbReference>
<evidence type="ECO:0000259" key="2">
    <source>
        <dbReference type="Pfam" id="PF08327"/>
    </source>
</evidence>
<gene>
    <name evidence="4" type="ORF">SAMN06295879_3720</name>
    <name evidence="3" type="ORF">TZ00_16735</name>
</gene>
<dbReference type="Pfam" id="PF08327">
    <property type="entry name" value="AHSA1"/>
    <property type="match status" value="1"/>
</dbReference>
<keyword evidence="5" id="KW-1185">Reference proteome</keyword>
<dbReference type="Proteomes" id="UP000032503">
    <property type="component" value="Unassembled WGS sequence"/>
</dbReference>
<evidence type="ECO:0000313" key="5">
    <source>
        <dbReference type="Proteomes" id="UP000032503"/>
    </source>
</evidence>
<dbReference type="AlphaFoldDB" id="A0A1T4YNI7"/>
<dbReference type="SUPFAM" id="SSF55961">
    <property type="entry name" value="Bet v1-like"/>
    <property type="match status" value="1"/>
</dbReference>
<organism evidence="4 6">
    <name type="scientific">Agreia bicolorata</name>
    <dbReference type="NCBI Taxonomy" id="110935"/>
    <lineage>
        <taxon>Bacteria</taxon>
        <taxon>Bacillati</taxon>
        <taxon>Actinomycetota</taxon>
        <taxon>Actinomycetes</taxon>
        <taxon>Micrococcales</taxon>
        <taxon>Microbacteriaceae</taxon>
        <taxon>Agreia</taxon>
    </lineage>
</organism>
<reference evidence="6" key="3">
    <citation type="submission" date="2017-02" db="EMBL/GenBank/DDBJ databases">
        <authorList>
            <person name="Varghese N."/>
            <person name="Submissions S."/>
        </authorList>
    </citation>
    <scope>NUCLEOTIDE SEQUENCE [LARGE SCALE GENOMIC DNA]</scope>
    <source>
        <strain evidence="6">VKM Ac-2052</strain>
    </source>
</reference>
<evidence type="ECO:0000313" key="3">
    <source>
        <dbReference type="EMBL" id="KJC63033.1"/>
    </source>
</evidence>
<comment type="similarity">
    <text evidence="1">Belongs to the AHA1 family.</text>
</comment>
<dbReference type="RefSeq" id="WP_044443503.1">
    <property type="nucleotide sequence ID" value="NZ_FUYG01000016.1"/>
</dbReference>
<feature type="domain" description="Activator of Hsp90 ATPase homologue 1/2-like C-terminal" evidence="2">
    <location>
        <begin position="14"/>
        <end position="151"/>
    </location>
</feature>
<protein>
    <submittedName>
        <fullName evidence="4">Uncharacterized conserved protein YndB, AHSA1/START domain</fullName>
    </submittedName>
</protein>
<name>A0A1T4YNI7_9MICO</name>